<proteinExistence type="predicted"/>
<reference evidence="2 3" key="1">
    <citation type="submission" date="2015-05" db="EMBL/GenBank/DDBJ databases">
        <title>Genome sequencing project for genomic taxonomy and phylogenomics of Bacillus-like bacteria.</title>
        <authorList>
            <person name="Liu B."/>
            <person name="Wang J."/>
            <person name="Zhu Y."/>
            <person name="Liu G."/>
            <person name="Chen Q."/>
            <person name="Chen Z."/>
            <person name="Lan J."/>
            <person name="Che J."/>
            <person name="Ge C."/>
            <person name="Shi H."/>
            <person name="Pan Z."/>
            <person name="Liu X."/>
        </authorList>
    </citation>
    <scope>NUCLEOTIDE SEQUENCE [LARGE SCALE GENOMIC DNA]</scope>
    <source>
        <strain evidence="2 3">DSM 9885</strain>
    </source>
</reference>
<evidence type="ECO:0000313" key="4">
    <source>
        <dbReference type="Proteomes" id="UP000319498"/>
    </source>
</evidence>
<dbReference type="EMBL" id="LDCN01000007">
    <property type="protein sequence ID" value="KLH97299.1"/>
    <property type="molecule type" value="Genomic_DNA"/>
</dbReference>
<keyword evidence="4" id="KW-1185">Reference proteome</keyword>
<dbReference type="EMBL" id="BJOL01000015">
    <property type="protein sequence ID" value="GED58710.1"/>
    <property type="molecule type" value="Genomic_DNA"/>
</dbReference>
<dbReference type="Proteomes" id="UP000319498">
    <property type="component" value="Unassembled WGS sequence"/>
</dbReference>
<accession>A0A837KM09</accession>
<dbReference type="GeneID" id="87587791"/>
<protein>
    <submittedName>
        <fullName evidence="2">Uncharacterized protein</fullName>
    </submittedName>
</protein>
<organism evidence="2 3">
    <name type="scientific">Brevibacillus formosus</name>
    <dbReference type="NCBI Taxonomy" id="54913"/>
    <lineage>
        <taxon>Bacteria</taxon>
        <taxon>Bacillati</taxon>
        <taxon>Bacillota</taxon>
        <taxon>Bacilli</taxon>
        <taxon>Bacillales</taxon>
        <taxon>Paenibacillaceae</taxon>
        <taxon>Brevibacillus</taxon>
    </lineage>
</organism>
<name>A0A837KM09_9BACL</name>
<comment type="caution">
    <text evidence="2">The sequence shown here is derived from an EMBL/GenBank/DDBJ whole genome shotgun (WGS) entry which is preliminary data.</text>
</comment>
<evidence type="ECO:0000313" key="3">
    <source>
        <dbReference type="Proteomes" id="UP000035218"/>
    </source>
</evidence>
<reference evidence="1 4" key="2">
    <citation type="submission" date="2019-06" db="EMBL/GenBank/DDBJ databases">
        <title>Whole genome shotgun sequence of Brevibacillus formosus NBRC 15716.</title>
        <authorList>
            <person name="Hosoyama A."/>
            <person name="Uohara A."/>
            <person name="Ohji S."/>
            <person name="Ichikawa N."/>
        </authorList>
    </citation>
    <scope>NUCLEOTIDE SEQUENCE [LARGE SCALE GENOMIC DNA]</scope>
    <source>
        <strain evidence="1 4">NBRC 15716</strain>
    </source>
</reference>
<dbReference type="Proteomes" id="UP000035218">
    <property type="component" value="Unassembled WGS sequence"/>
</dbReference>
<sequence length="80" mass="9724">MKTRTPDFWLILRKSLSVPNIELKVKSYIWYYSENGTKRVRVMNKKGKNDALEANFETFKDPWQWEKEGNRKTNYHVEIK</sequence>
<dbReference type="AlphaFoldDB" id="A0A837KM09"/>
<dbReference type="RefSeq" id="WP_047072923.1">
    <property type="nucleotide sequence ID" value="NZ_BJOL01000015.1"/>
</dbReference>
<evidence type="ECO:0000313" key="1">
    <source>
        <dbReference type="EMBL" id="GED58710.1"/>
    </source>
</evidence>
<gene>
    <name evidence="2" type="ORF">AA984_22335</name>
    <name evidence="1" type="ORF">BFO01nite_28420</name>
</gene>
<evidence type="ECO:0000313" key="2">
    <source>
        <dbReference type="EMBL" id="KLH97299.1"/>
    </source>
</evidence>